<evidence type="ECO:0000259" key="1">
    <source>
        <dbReference type="PROSITE" id="PS51186"/>
    </source>
</evidence>
<proteinExistence type="predicted"/>
<dbReference type="InterPro" id="IPR016181">
    <property type="entry name" value="Acyl_CoA_acyltransferase"/>
</dbReference>
<name>A0A974GV12_SEDHY</name>
<keyword evidence="3" id="KW-1185">Reference proteome</keyword>
<dbReference type="InterPro" id="IPR000182">
    <property type="entry name" value="GNAT_dom"/>
</dbReference>
<feature type="domain" description="N-acetyltransferase" evidence="1">
    <location>
        <begin position="3"/>
        <end position="166"/>
    </location>
</feature>
<dbReference type="SUPFAM" id="SSF55729">
    <property type="entry name" value="Acyl-CoA N-acyltransferases (Nat)"/>
    <property type="match status" value="1"/>
</dbReference>
<dbReference type="CDD" id="cd04301">
    <property type="entry name" value="NAT_SF"/>
    <property type="match status" value="1"/>
</dbReference>
<dbReference type="PROSITE" id="PS51186">
    <property type="entry name" value="GNAT"/>
    <property type="match status" value="1"/>
</dbReference>
<gene>
    <name evidence="2" type="ORF">HZF24_01840</name>
</gene>
<dbReference type="Proteomes" id="UP000611629">
    <property type="component" value="Unassembled WGS sequence"/>
</dbReference>
<dbReference type="PANTHER" id="PTHR43415:SF3">
    <property type="entry name" value="GNAT-FAMILY ACETYLTRANSFERASE"/>
    <property type="match status" value="1"/>
</dbReference>
<organism evidence="2 3">
    <name type="scientific">Sedimentibacter hydroxybenzoicus DSM 7310</name>
    <dbReference type="NCBI Taxonomy" id="1123245"/>
    <lineage>
        <taxon>Bacteria</taxon>
        <taxon>Bacillati</taxon>
        <taxon>Bacillota</taxon>
        <taxon>Tissierellia</taxon>
        <taxon>Sedimentibacter</taxon>
    </lineage>
</organism>
<accession>A0A974GV12</accession>
<dbReference type="EMBL" id="JACBNQ010000001">
    <property type="protein sequence ID" value="NYB72877.1"/>
    <property type="molecule type" value="Genomic_DNA"/>
</dbReference>
<dbReference type="Pfam" id="PF00583">
    <property type="entry name" value="Acetyltransf_1"/>
    <property type="match status" value="1"/>
</dbReference>
<dbReference type="AlphaFoldDB" id="A0A974GV12"/>
<evidence type="ECO:0000313" key="3">
    <source>
        <dbReference type="Proteomes" id="UP000611629"/>
    </source>
</evidence>
<dbReference type="PANTHER" id="PTHR43415">
    <property type="entry name" value="SPERMIDINE N(1)-ACETYLTRANSFERASE"/>
    <property type="match status" value="1"/>
</dbReference>
<protein>
    <submittedName>
        <fullName evidence="2">GNAT family N-acetyltransferase</fullName>
    </submittedName>
</protein>
<dbReference type="GO" id="GO:0016747">
    <property type="term" value="F:acyltransferase activity, transferring groups other than amino-acyl groups"/>
    <property type="evidence" value="ECO:0007669"/>
    <property type="project" value="InterPro"/>
</dbReference>
<evidence type="ECO:0000313" key="2">
    <source>
        <dbReference type="EMBL" id="NYB72877.1"/>
    </source>
</evidence>
<dbReference type="RefSeq" id="WP_179236548.1">
    <property type="nucleotide sequence ID" value="NZ_JACBNQ010000001.1"/>
</dbReference>
<dbReference type="Gene3D" id="3.40.630.30">
    <property type="match status" value="1"/>
</dbReference>
<reference evidence="2" key="1">
    <citation type="submission" date="2020-07" db="EMBL/GenBank/DDBJ databases">
        <title>Genomic analysis of a strain of Sedimentibacter Hydroxybenzoicus DSM7310.</title>
        <authorList>
            <person name="Ma S."/>
        </authorList>
    </citation>
    <scope>NUCLEOTIDE SEQUENCE</scope>
    <source>
        <strain evidence="2">DSM 7310</strain>
    </source>
</reference>
<sequence length="166" mass="19275">MNIIIRERVIDDVNEFYEFLKKLEREAKFIFFECGERKVNKKVIAQNIEKAIKNGDICYVVTDNNKIIGYVIAIKGHSSSNNHIATIMSGLLNEYSNQGIGYSLYQNVIKWANECNIKKLELSVITDNKVAIYLYRKFGFEIEGTRKMAALIDGKYYDEYYMAKIL</sequence>
<comment type="caution">
    <text evidence="2">The sequence shown here is derived from an EMBL/GenBank/DDBJ whole genome shotgun (WGS) entry which is preliminary data.</text>
</comment>